<dbReference type="SUPFAM" id="SSF53474">
    <property type="entry name" value="alpha/beta-Hydrolases"/>
    <property type="match status" value="1"/>
</dbReference>
<evidence type="ECO:0000313" key="5">
    <source>
        <dbReference type="Proteomes" id="UP001165190"/>
    </source>
</evidence>
<dbReference type="InterPro" id="IPR050466">
    <property type="entry name" value="Carboxylest/Gibb_receptor"/>
</dbReference>
<evidence type="ECO:0000256" key="1">
    <source>
        <dbReference type="ARBA" id="ARBA00010515"/>
    </source>
</evidence>
<dbReference type="PROSITE" id="PS01174">
    <property type="entry name" value="LIPASE_GDXG_SER"/>
    <property type="match status" value="1"/>
</dbReference>
<accession>A0A9W7HGB7</accession>
<dbReference type="PANTHER" id="PTHR23024:SF589">
    <property type="entry name" value="CARBOXYLESTERASE 17-RELATED"/>
    <property type="match status" value="1"/>
</dbReference>
<dbReference type="Proteomes" id="UP001165190">
    <property type="component" value="Unassembled WGS sequence"/>
</dbReference>
<name>A0A9W7HGB7_HIBTR</name>
<evidence type="ECO:0000256" key="2">
    <source>
        <dbReference type="PROSITE-ProRule" id="PRU10038"/>
    </source>
</evidence>
<dbReference type="AlphaFoldDB" id="A0A9W7HGB7"/>
<evidence type="ECO:0000313" key="4">
    <source>
        <dbReference type="EMBL" id="GMI76994.1"/>
    </source>
</evidence>
<dbReference type="InterPro" id="IPR013094">
    <property type="entry name" value="AB_hydrolase_3"/>
</dbReference>
<comment type="caution">
    <text evidence="4">The sequence shown here is derived from an EMBL/GenBank/DDBJ whole genome shotgun (WGS) entry which is preliminary data.</text>
</comment>
<dbReference type="GO" id="GO:0016787">
    <property type="term" value="F:hydrolase activity"/>
    <property type="evidence" value="ECO:0007669"/>
    <property type="project" value="InterPro"/>
</dbReference>
<feature type="domain" description="Alpha/beta hydrolase fold-3" evidence="3">
    <location>
        <begin position="84"/>
        <end position="319"/>
    </location>
</feature>
<dbReference type="OrthoDB" id="408631at2759"/>
<proteinExistence type="inferred from homology"/>
<sequence>MAAISFDPRLNVQVNQKSHGVVVEEIEGLIRVYKNGHVERPPIIPIIPCTASGGVTVKDAIVDKITGSWARIYVPNYSNKMSLLVYFHGGGFCIGSAAWSCYHEFLSGLALKAGCIILSVNYRLAPEHRLPAAYDDGVKTLMWVKQQALNGPSEHIWWLSHCDLSSLMLAGDSAGANIAYNVSIRLGSQSHGSTSAGSGIKPLVLKGLILIQPFFGGESRTATEMHATAQQVNSTLTLSASDAYWRLSLPFGSNRDHPWCNPLVNGSTKLRELKLPPTLVCVSEMDILKDRNLGFCNSLASAGESVEVEIYKGVGHAFQVLHNSPFSQIRTQEMISHINTFINK</sequence>
<feature type="active site" evidence="2">
    <location>
        <position position="173"/>
    </location>
</feature>
<organism evidence="4 5">
    <name type="scientific">Hibiscus trionum</name>
    <name type="common">Flower of an hour</name>
    <dbReference type="NCBI Taxonomy" id="183268"/>
    <lineage>
        <taxon>Eukaryota</taxon>
        <taxon>Viridiplantae</taxon>
        <taxon>Streptophyta</taxon>
        <taxon>Embryophyta</taxon>
        <taxon>Tracheophyta</taxon>
        <taxon>Spermatophyta</taxon>
        <taxon>Magnoliopsida</taxon>
        <taxon>eudicotyledons</taxon>
        <taxon>Gunneridae</taxon>
        <taxon>Pentapetalae</taxon>
        <taxon>rosids</taxon>
        <taxon>malvids</taxon>
        <taxon>Malvales</taxon>
        <taxon>Malvaceae</taxon>
        <taxon>Malvoideae</taxon>
        <taxon>Hibiscus</taxon>
    </lineage>
</organism>
<evidence type="ECO:0000259" key="3">
    <source>
        <dbReference type="Pfam" id="PF07859"/>
    </source>
</evidence>
<comment type="similarity">
    <text evidence="1">Belongs to the 'GDXG' lipolytic enzyme family.</text>
</comment>
<keyword evidence="5" id="KW-1185">Reference proteome</keyword>
<dbReference type="Gene3D" id="3.40.50.1820">
    <property type="entry name" value="alpha/beta hydrolase"/>
    <property type="match status" value="1"/>
</dbReference>
<dbReference type="Pfam" id="PF07859">
    <property type="entry name" value="Abhydrolase_3"/>
    <property type="match status" value="1"/>
</dbReference>
<dbReference type="EMBL" id="BSYR01000013">
    <property type="protein sequence ID" value="GMI76994.1"/>
    <property type="molecule type" value="Genomic_DNA"/>
</dbReference>
<protein>
    <submittedName>
        <fullName evidence="4">Carboxyesterase 17</fullName>
    </submittedName>
</protein>
<dbReference type="InterPro" id="IPR033140">
    <property type="entry name" value="Lipase_GDXG_put_SER_AS"/>
</dbReference>
<dbReference type="PANTHER" id="PTHR23024">
    <property type="entry name" value="ARYLACETAMIDE DEACETYLASE"/>
    <property type="match status" value="1"/>
</dbReference>
<dbReference type="InterPro" id="IPR029058">
    <property type="entry name" value="AB_hydrolase_fold"/>
</dbReference>
<gene>
    <name evidence="4" type="ORF">HRI_001368700</name>
</gene>
<reference evidence="4" key="1">
    <citation type="submission" date="2023-05" db="EMBL/GenBank/DDBJ databases">
        <title>Genome and transcriptome analyses reveal genes involved in the formation of fine ridges on petal epidermal cells in Hibiscus trionum.</title>
        <authorList>
            <person name="Koshimizu S."/>
            <person name="Masuda S."/>
            <person name="Ishii T."/>
            <person name="Shirasu K."/>
            <person name="Hoshino A."/>
            <person name="Arita M."/>
        </authorList>
    </citation>
    <scope>NUCLEOTIDE SEQUENCE</scope>
    <source>
        <strain evidence="4">Hamamatsu line</strain>
    </source>
</reference>